<dbReference type="KEGG" id="hhd:HBHAL_4294"/>
<evidence type="ECO:0000313" key="3">
    <source>
        <dbReference type="Proteomes" id="UP000007397"/>
    </source>
</evidence>
<name>I0JR65_HALH3</name>
<evidence type="ECO:0000313" key="2">
    <source>
        <dbReference type="EMBL" id="CCG46635.1"/>
    </source>
</evidence>
<dbReference type="AlphaFoldDB" id="I0JR65"/>
<dbReference type="PATRIC" id="fig|866895.3.peg.3331"/>
<protein>
    <recommendedName>
        <fullName evidence="4">Lipoprotein</fullName>
    </recommendedName>
</protein>
<feature type="signal peptide" evidence="1">
    <location>
        <begin position="1"/>
        <end position="19"/>
    </location>
</feature>
<gene>
    <name evidence="2" type="ordered locus">HBHAL_4294</name>
</gene>
<evidence type="ECO:0008006" key="4">
    <source>
        <dbReference type="Google" id="ProtNLM"/>
    </source>
</evidence>
<dbReference type="PROSITE" id="PS51257">
    <property type="entry name" value="PROKAR_LIPOPROTEIN"/>
    <property type="match status" value="1"/>
</dbReference>
<keyword evidence="1" id="KW-0732">Signal</keyword>
<organism evidence="2 3">
    <name type="scientific">Halobacillus halophilus (strain ATCC 35676 / DSM 2266 / JCM 20832 / KCTC 3685 / LMG 17431 / NBRC 102448 / NCIMB 2269)</name>
    <name type="common">Sporosarcina halophila</name>
    <dbReference type="NCBI Taxonomy" id="866895"/>
    <lineage>
        <taxon>Bacteria</taxon>
        <taxon>Bacillati</taxon>
        <taxon>Bacillota</taxon>
        <taxon>Bacilli</taxon>
        <taxon>Bacillales</taxon>
        <taxon>Bacillaceae</taxon>
        <taxon>Halobacillus</taxon>
    </lineage>
</organism>
<evidence type="ECO:0000256" key="1">
    <source>
        <dbReference type="SAM" id="SignalP"/>
    </source>
</evidence>
<reference evidence="2 3" key="1">
    <citation type="journal article" date="2013" name="Environ. Microbiol.">
        <title>Chloride and organic osmolytes: a hybrid strategy to cope with elevated salinities by the moderately halophilic, chloride-dependent bacterium Halobacillus halophilus.</title>
        <authorList>
            <person name="Saum S.H."/>
            <person name="Pfeiffer F."/>
            <person name="Palm P."/>
            <person name="Rampp M."/>
            <person name="Schuster S.C."/>
            <person name="Muller V."/>
            <person name="Oesterhelt D."/>
        </authorList>
    </citation>
    <scope>NUCLEOTIDE SEQUENCE [LARGE SCALE GENOMIC DNA]</scope>
    <source>
        <strain evidence="3">ATCC 35676 / DSM 2266 / JCM 20832 / KCTC 3685 / LMG 17431 / NBRC 102448 / NCIMB 2269</strain>
    </source>
</reference>
<sequence>MKGKFLLILMTSFSLVVLTACSHNEEEEVNSPMVFYGESENWGATLVVKQVQNKGDHMFKITEVSDLTYKGNAGEKDNKQTRGTSTSVQVSIEGVSPESGSSIRLQEYNTWRQNSNTSKEYAVKDDEFEVVVTWNNKEETFTLSHNYEKTPEVNRYNAAEVYKVLSKPQSNRVHSF</sequence>
<keyword evidence="3" id="KW-1185">Reference proteome</keyword>
<dbReference type="RefSeq" id="WP_014644523.1">
    <property type="nucleotide sequence ID" value="NC_017668.1"/>
</dbReference>
<dbReference type="Proteomes" id="UP000007397">
    <property type="component" value="Chromosome"/>
</dbReference>
<accession>I0JR65</accession>
<proteinExistence type="predicted"/>
<feature type="chain" id="PRO_5038769341" description="Lipoprotein" evidence="1">
    <location>
        <begin position="20"/>
        <end position="176"/>
    </location>
</feature>
<dbReference type="HOGENOM" id="CLU_1523093_0_0_9"/>
<dbReference type="EMBL" id="HE717023">
    <property type="protein sequence ID" value="CCG46635.1"/>
    <property type="molecule type" value="Genomic_DNA"/>
</dbReference>